<comment type="caution">
    <text evidence="2">The sequence shown here is derived from an EMBL/GenBank/DDBJ whole genome shotgun (WGS) entry which is preliminary data.</text>
</comment>
<dbReference type="Pfam" id="PF07561">
    <property type="entry name" value="DUF1540"/>
    <property type="match status" value="1"/>
</dbReference>
<name>A0A073K9X4_9BACI</name>
<proteinExistence type="predicted"/>
<dbReference type="EMBL" id="JOTN01000009">
    <property type="protein sequence ID" value="KEK19063.1"/>
    <property type="molecule type" value="Genomic_DNA"/>
</dbReference>
<dbReference type="OrthoDB" id="1681234at2"/>
<dbReference type="AlphaFoldDB" id="A0A073K9X4"/>
<organism evidence="2 3">
    <name type="scientific">Bacillus manliponensis</name>
    <dbReference type="NCBI Taxonomy" id="574376"/>
    <lineage>
        <taxon>Bacteria</taxon>
        <taxon>Bacillati</taxon>
        <taxon>Bacillota</taxon>
        <taxon>Bacilli</taxon>
        <taxon>Bacillales</taxon>
        <taxon>Bacillaceae</taxon>
        <taxon>Bacillus</taxon>
        <taxon>Bacillus cereus group</taxon>
    </lineage>
</organism>
<dbReference type="STRING" id="574376.BAMA_23915"/>
<dbReference type="InterPro" id="IPR011437">
    <property type="entry name" value="DUF1540"/>
</dbReference>
<protein>
    <submittedName>
        <fullName evidence="2">Disulfide formation protein C</fullName>
    </submittedName>
</protein>
<accession>A0A073K9X4</accession>
<evidence type="ECO:0000313" key="3">
    <source>
        <dbReference type="Proteomes" id="UP000027822"/>
    </source>
</evidence>
<sequence>MPEVRCSVSNCAFWGQGNFCQANSITVQPDAQDSMQTEDASYTNAVLNGQMMESSVTTSVETCCQTFQPKY</sequence>
<dbReference type="RefSeq" id="WP_034639287.1">
    <property type="nucleotide sequence ID" value="NZ_CBCSJC010000008.1"/>
</dbReference>
<keyword evidence="3" id="KW-1185">Reference proteome</keyword>
<gene>
    <name evidence="2" type="ORF">BAMA_23915</name>
</gene>
<reference evidence="2 3" key="1">
    <citation type="submission" date="2014-06" db="EMBL/GenBank/DDBJ databases">
        <title>Draft genome sequence of Bacillus manliponensis JCM 15802 (MCCC 1A00708).</title>
        <authorList>
            <person name="Lai Q."/>
            <person name="Liu Y."/>
            <person name="Shao Z."/>
        </authorList>
    </citation>
    <scope>NUCLEOTIDE SEQUENCE [LARGE SCALE GENOMIC DNA]</scope>
    <source>
        <strain evidence="2 3">JCM 15802</strain>
    </source>
</reference>
<dbReference type="eggNOG" id="ENOG50334U7">
    <property type="taxonomic scope" value="Bacteria"/>
</dbReference>
<evidence type="ECO:0000313" key="2">
    <source>
        <dbReference type="EMBL" id="KEK19063.1"/>
    </source>
</evidence>
<evidence type="ECO:0000259" key="1">
    <source>
        <dbReference type="Pfam" id="PF07561"/>
    </source>
</evidence>
<feature type="domain" description="DUF1540" evidence="1">
    <location>
        <begin position="4"/>
        <end position="67"/>
    </location>
</feature>
<dbReference type="Proteomes" id="UP000027822">
    <property type="component" value="Unassembled WGS sequence"/>
</dbReference>